<dbReference type="AlphaFoldDB" id="A0A3C1KKN9"/>
<sequence>MTTTVHHRACHLCEAICGLRIETDGERILSIKGDPDDPLSR</sequence>
<evidence type="ECO:0000256" key="1">
    <source>
        <dbReference type="ARBA" id="ARBA00022723"/>
    </source>
</evidence>
<dbReference type="SUPFAM" id="SSF53706">
    <property type="entry name" value="Formate dehydrogenase/DMSO reductase, domains 1-3"/>
    <property type="match status" value="1"/>
</dbReference>
<dbReference type="Gene3D" id="2.20.25.90">
    <property type="entry name" value="ADC-like domains"/>
    <property type="match status" value="1"/>
</dbReference>
<evidence type="ECO:0000313" key="5">
    <source>
        <dbReference type="EMBL" id="HAN27018.1"/>
    </source>
</evidence>
<gene>
    <name evidence="5" type="ORF">DCP75_04740</name>
</gene>
<name>A0A3C1KKN9_9GAMM</name>
<dbReference type="GO" id="GO:0016491">
    <property type="term" value="F:oxidoreductase activity"/>
    <property type="evidence" value="ECO:0007669"/>
    <property type="project" value="InterPro"/>
</dbReference>
<evidence type="ECO:0000256" key="3">
    <source>
        <dbReference type="ARBA" id="ARBA00023014"/>
    </source>
</evidence>
<dbReference type="PROSITE" id="PS51669">
    <property type="entry name" value="4FE4S_MOW_BIS_MGD"/>
    <property type="match status" value="1"/>
</dbReference>
<keyword evidence="1" id="KW-0479">Metal-binding</keyword>
<reference evidence="5 6" key="1">
    <citation type="journal article" date="2018" name="Nat. Biotechnol.">
        <title>A standardized bacterial taxonomy based on genome phylogeny substantially revises the tree of life.</title>
        <authorList>
            <person name="Parks D.H."/>
            <person name="Chuvochina M."/>
            <person name="Waite D.W."/>
            <person name="Rinke C."/>
            <person name="Skarshewski A."/>
            <person name="Chaumeil P.A."/>
            <person name="Hugenholtz P."/>
        </authorList>
    </citation>
    <scope>NUCLEOTIDE SEQUENCE [LARGE SCALE GENOMIC DNA]</scope>
    <source>
        <strain evidence="5">UBA9158</strain>
    </source>
</reference>
<evidence type="ECO:0000313" key="6">
    <source>
        <dbReference type="Proteomes" id="UP000259273"/>
    </source>
</evidence>
<feature type="domain" description="4Fe-4S Mo/W bis-MGD-type" evidence="4">
    <location>
        <begin position="3"/>
        <end position="41"/>
    </location>
</feature>
<evidence type="ECO:0000259" key="4">
    <source>
        <dbReference type="PROSITE" id="PS51669"/>
    </source>
</evidence>
<dbReference type="InterPro" id="IPR006963">
    <property type="entry name" value="Mopterin_OxRdtase_4Fe-4S_dom"/>
</dbReference>
<proteinExistence type="predicted"/>
<dbReference type="GO" id="GO:0046872">
    <property type="term" value="F:metal ion binding"/>
    <property type="evidence" value="ECO:0007669"/>
    <property type="project" value="UniProtKB-KW"/>
</dbReference>
<dbReference type="GO" id="GO:0051536">
    <property type="term" value="F:iron-sulfur cluster binding"/>
    <property type="evidence" value="ECO:0007669"/>
    <property type="project" value="UniProtKB-KW"/>
</dbReference>
<organism evidence="5 6">
    <name type="scientific">Haliea salexigens</name>
    <dbReference type="NCBI Taxonomy" id="287487"/>
    <lineage>
        <taxon>Bacteria</taxon>
        <taxon>Pseudomonadati</taxon>
        <taxon>Pseudomonadota</taxon>
        <taxon>Gammaproteobacteria</taxon>
        <taxon>Cellvibrionales</taxon>
        <taxon>Halieaceae</taxon>
        <taxon>Haliea</taxon>
    </lineage>
</organism>
<keyword evidence="2" id="KW-0408">Iron</keyword>
<accession>A0A3C1KKN9</accession>
<dbReference type="EMBL" id="DMND01000068">
    <property type="protein sequence ID" value="HAN27018.1"/>
    <property type="molecule type" value="Genomic_DNA"/>
</dbReference>
<comment type="caution">
    <text evidence="5">The sequence shown here is derived from an EMBL/GenBank/DDBJ whole genome shotgun (WGS) entry which is preliminary data.</text>
</comment>
<protein>
    <recommendedName>
        <fullName evidence="4">4Fe-4S Mo/W bis-MGD-type domain-containing protein</fullName>
    </recommendedName>
</protein>
<feature type="non-terminal residue" evidence="5">
    <location>
        <position position="41"/>
    </location>
</feature>
<evidence type="ECO:0000256" key="2">
    <source>
        <dbReference type="ARBA" id="ARBA00023004"/>
    </source>
</evidence>
<keyword evidence="3" id="KW-0411">Iron-sulfur</keyword>
<dbReference type="Proteomes" id="UP000259273">
    <property type="component" value="Unassembled WGS sequence"/>
</dbReference>
<dbReference type="Pfam" id="PF04879">
    <property type="entry name" value="Molybdop_Fe4S4"/>
    <property type="match status" value="1"/>
</dbReference>